<evidence type="ECO:0000259" key="3">
    <source>
        <dbReference type="Pfam" id="PF00534"/>
    </source>
</evidence>
<dbReference type="Gene3D" id="3.40.50.2000">
    <property type="entry name" value="Glycogen Phosphorylase B"/>
    <property type="match status" value="2"/>
</dbReference>
<accession>I4BZN3</accession>
<keyword evidence="6" id="KW-1185">Reference proteome</keyword>
<dbReference type="GO" id="GO:0016757">
    <property type="term" value="F:glycosyltransferase activity"/>
    <property type="evidence" value="ECO:0007669"/>
    <property type="project" value="UniProtKB-KW"/>
</dbReference>
<dbReference type="AlphaFoldDB" id="I4BZN3"/>
<keyword evidence="1" id="KW-0328">Glycosyltransferase</keyword>
<sequence length="397" mass="44376">MKILYLAPYYKPAWKLGGPVFAVSGLCESLIRLGHDVEVFTTDIGGKNERLRVSPGVPCNIDSVKVTYLRGQGYWRFFFAPSLISLLKQRVPEFDLVHISGTFTFFHMAWALCLRNTQIPFVVSPRGAFMSNAMKREFLKNIKKELYRVLVESRVLERASGVHCMTEMEEKAVLRYFPGVKTFVIPNQVSVDTFTPVSEGNLFRQELNISESAFVFLYLGRLHPHKGIDLSIKAFAELAEKHANVQLIIAGGTEAGTDRQWRNLADSSGVSDRVHFLGQVAGKRKLQCFTGADAFLLNSYSENFGISCAEAIICGLPVIVSDQTGLADWVLRHQAGLVVPQDVSRITEAMLSIIDNYPSHKAHAIKSAELAREEFSPHGTATRMLQVYKRCAMPVRT</sequence>
<evidence type="ECO:0000313" key="5">
    <source>
        <dbReference type="EMBL" id="AFM22774.1"/>
    </source>
</evidence>
<evidence type="ECO:0000259" key="4">
    <source>
        <dbReference type="Pfam" id="PF13579"/>
    </source>
</evidence>
<dbReference type="HOGENOM" id="CLU_009583_2_1_7"/>
<dbReference type="PANTHER" id="PTHR12526:SF510">
    <property type="entry name" value="D-INOSITOL 3-PHOSPHATE GLYCOSYLTRANSFERASE"/>
    <property type="match status" value="1"/>
</dbReference>
<feature type="domain" description="Glycosyl transferase family 1" evidence="3">
    <location>
        <begin position="203"/>
        <end position="362"/>
    </location>
</feature>
<dbReference type="SUPFAM" id="SSF53756">
    <property type="entry name" value="UDP-Glycosyltransferase/glycogen phosphorylase"/>
    <property type="match status" value="1"/>
</dbReference>
<evidence type="ECO:0000313" key="6">
    <source>
        <dbReference type="Proteomes" id="UP000006055"/>
    </source>
</evidence>
<dbReference type="InterPro" id="IPR001296">
    <property type="entry name" value="Glyco_trans_1"/>
</dbReference>
<proteinExistence type="predicted"/>
<dbReference type="STRING" id="706587.Desti_0022"/>
<dbReference type="Pfam" id="PF13579">
    <property type="entry name" value="Glyco_trans_4_4"/>
    <property type="match status" value="1"/>
</dbReference>
<dbReference type="Proteomes" id="UP000006055">
    <property type="component" value="Chromosome"/>
</dbReference>
<dbReference type="eggNOG" id="COG0438">
    <property type="taxonomic scope" value="Bacteria"/>
</dbReference>
<dbReference type="KEGG" id="dti:Desti_0022"/>
<dbReference type="Pfam" id="PF00534">
    <property type="entry name" value="Glycos_transf_1"/>
    <property type="match status" value="1"/>
</dbReference>
<dbReference type="PANTHER" id="PTHR12526">
    <property type="entry name" value="GLYCOSYLTRANSFERASE"/>
    <property type="match status" value="1"/>
</dbReference>
<feature type="domain" description="Glycosyltransferase subfamily 4-like N-terminal" evidence="4">
    <location>
        <begin position="17"/>
        <end position="187"/>
    </location>
</feature>
<keyword evidence="2 5" id="KW-0808">Transferase</keyword>
<dbReference type="InterPro" id="IPR028098">
    <property type="entry name" value="Glyco_trans_4-like_N"/>
</dbReference>
<evidence type="ECO:0000256" key="1">
    <source>
        <dbReference type="ARBA" id="ARBA00022676"/>
    </source>
</evidence>
<gene>
    <name evidence="5" type="ordered locus">Desti_0022</name>
</gene>
<organism evidence="5 6">
    <name type="scientific">Desulfomonile tiedjei (strain ATCC 49306 / DSM 6799 / DCB-1)</name>
    <dbReference type="NCBI Taxonomy" id="706587"/>
    <lineage>
        <taxon>Bacteria</taxon>
        <taxon>Pseudomonadati</taxon>
        <taxon>Thermodesulfobacteriota</taxon>
        <taxon>Desulfomonilia</taxon>
        <taxon>Desulfomonilales</taxon>
        <taxon>Desulfomonilaceae</taxon>
        <taxon>Desulfomonile</taxon>
    </lineage>
</organism>
<dbReference type="OrthoDB" id="9790710at2"/>
<evidence type="ECO:0000256" key="2">
    <source>
        <dbReference type="ARBA" id="ARBA00022679"/>
    </source>
</evidence>
<dbReference type="RefSeq" id="WP_014807933.1">
    <property type="nucleotide sequence ID" value="NC_018025.1"/>
</dbReference>
<protein>
    <submittedName>
        <fullName evidence="5">Glycosyltransferase</fullName>
    </submittedName>
</protein>
<name>I4BZN3_DESTA</name>
<dbReference type="EMBL" id="CP003360">
    <property type="protein sequence ID" value="AFM22774.1"/>
    <property type="molecule type" value="Genomic_DNA"/>
</dbReference>
<reference evidence="6" key="1">
    <citation type="submission" date="2012-06" db="EMBL/GenBank/DDBJ databases">
        <title>Complete sequence of chromosome of Desulfomonile tiedjei DSM 6799.</title>
        <authorList>
            <person name="Lucas S."/>
            <person name="Copeland A."/>
            <person name="Lapidus A."/>
            <person name="Glavina del Rio T."/>
            <person name="Dalin E."/>
            <person name="Tice H."/>
            <person name="Bruce D."/>
            <person name="Goodwin L."/>
            <person name="Pitluck S."/>
            <person name="Peters L."/>
            <person name="Ovchinnikova G."/>
            <person name="Zeytun A."/>
            <person name="Lu M."/>
            <person name="Kyrpides N."/>
            <person name="Mavromatis K."/>
            <person name="Ivanova N."/>
            <person name="Brettin T."/>
            <person name="Detter J.C."/>
            <person name="Han C."/>
            <person name="Larimer F."/>
            <person name="Land M."/>
            <person name="Hauser L."/>
            <person name="Markowitz V."/>
            <person name="Cheng J.-F."/>
            <person name="Hugenholtz P."/>
            <person name="Woyke T."/>
            <person name="Wu D."/>
            <person name="Spring S."/>
            <person name="Schroeder M."/>
            <person name="Brambilla E."/>
            <person name="Klenk H.-P."/>
            <person name="Eisen J.A."/>
        </authorList>
    </citation>
    <scope>NUCLEOTIDE SEQUENCE [LARGE SCALE GENOMIC DNA]</scope>
    <source>
        <strain evidence="6">ATCC 49306 / DSM 6799 / DCB-1</strain>
    </source>
</reference>